<dbReference type="CDD" id="cd09917">
    <property type="entry name" value="F-box_SF"/>
    <property type="match status" value="1"/>
</dbReference>
<dbReference type="SUPFAM" id="SSF48403">
    <property type="entry name" value="Ankyrin repeat"/>
    <property type="match status" value="1"/>
</dbReference>
<evidence type="ECO:0000313" key="6">
    <source>
        <dbReference type="Proteomes" id="UP000566819"/>
    </source>
</evidence>
<evidence type="ECO:0000256" key="1">
    <source>
        <dbReference type="ARBA" id="ARBA00022737"/>
    </source>
</evidence>
<evidence type="ECO:0000259" key="4">
    <source>
        <dbReference type="PROSITE" id="PS50181"/>
    </source>
</evidence>
<accession>A0A8H4RH58</accession>
<dbReference type="SUPFAM" id="SSF81383">
    <property type="entry name" value="F-box domain"/>
    <property type="match status" value="1"/>
</dbReference>
<evidence type="ECO:0000313" key="5">
    <source>
        <dbReference type="EMBL" id="KAF4629990.1"/>
    </source>
</evidence>
<dbReference type="PROSITE" id="PS50088">
    <property type="entry name" value="ANK_REPEAT"/>
    <property type="match status" value="1"/>
</dbReference>
<evidence type="ECO:0000256" key="3">
    <source>
        <dbReference type="PROSITE-ProRule" id="PRU00023"/>
    </source>
</evidence>
<dbReference type="OrthoDB" id="3499705at2759"/>
<dbReference type="PANTHER" id="PTHR24198">
    <property type="entry name" value="ANKYRIN REPEAT AND PROTEIN KINASE DOMAIN-CONTAINING PROTEIN"/>
    <property type="match status" value="1"/>
</dbReference>
<dbReference type="InterPro" id="IPR036047">
    <property type="entry name" value="F-box-like_dom_sf"/>
</dbReference>
<dbReference type="Pfam" id="PF12937">
    <property type="entry name" value="F-box-like"/>
    <property type="match status" value="1"/>
</dbReference>
<proteinExistence type="predicted"/>
<dbReference type="InterPro" id="IPR002110">
    <property type="entry name" value="Ankyrin_rpt"/>
</dbReference>
<sequence>MDLLPTEIILQIASYLDPTNLAAFLRISRRYFNDLQDKLYDLALTYVMPYDLPILHWAAWNIPNRGKTFYALKQKGADIHVLDYSENTLLHILCLSGDKDEVELVVQSGLHPGTRNGYGVAPLVNAAGSGRVEVVQYMLCEAFDVWKQNAAKNATIVEAGDSQNIPRDTDLRTLHESLCFAAEGGHASVVKLLCQYVDVSQPCLLDCSFTESAVKGGSVDVLQTLIENGAKLSPRLLRIAAGNGRRELVHEILRWQTTDISAQDDDSGYTALHEAAGGGHADIVETLLHHGANPNTKTKMGSIAWDLADSKIIMDILEQWGADIAMPDRDWWDWWDDYIDGGSRVRQRREEGAGIHLFQLPHEIGNNACENSTMSAFRLTEAEKKVENALRDWSNDMVEVKVYYFEVEAVGAKSSSCFQRGKLYTLRLCQVEDAGGNKSVRFGLWGLDAASQSYHGYTTGWMSNDRQPGTLIALLERGIRIQLRITIVLGRQLRDLNNGLTTRVEGFANFWIGDGPEPPRDSYGLPLGYLDPAHPDFLEHRYWYVREREKKITEEDEWCGGL</sequence>
<dbReference type="PROSITE" id="PS50297">
    <property type="entry name" value="ANK_REP_REGION"/>
    <property type="match status" value="1"/>
</dbReference>
<gene>
    <name evidence="5" type="ORF">G7Y89_g8152</name>
</gene>
<dbReference type="SMART" id="SM00248">
    <property type="entry name" value="ANK"/>
    <property type="match status" value="6"/>
</dbReference>
<dbReference type="PROSITE" id="PS50181">
    <property type="entry name" value="FBOX"/>
    <property type="match status" value="1"/>
</dbReference>
<dbReference type="InterPro" id="IPR036770">
    <property type="entry name" value="Ankyrin_rpt-contain_sf"/>
</dbReference>
<organism evidence="5 6">
    <name type="scientific">Cudoniella acicularis</name>
    <dbReference type="NCBI Taxonomy" id="354080"/>
    <lineage>
        <taxon>Eukaryota</taxon>
        <taxon>Fungi</taxon>
        <taxon>Dikarya</taxon>
        <taxon>Ascomycota</taxon>
        <taxon>Pezizomycotina</taxon>
        <taxon>Leotiomycetes</taxon>
        <taxon>Helotiales</taxon>
        <taxon>Tricladiaceae</taxon>
        <taxon>Cudoniella</taxon>
    </lineage>
</organism>
<dbReference type="PANTHER" id="PTHR24198:SF195">
    <property type="entry name" value="DEATH DOMAIN-CONTAINING PROTEIN"/>
    <property type="match status" value="1"/>
</dbReference>
<keyword evidence="6" id="KW-1185">Reference proteome</keyword>
<keyword evidence="1" id="KW-0677">Repeat</keyword>
<protein>
    <recommendedName>
        <fullName evidence="4">F-box domain-containing protein</fullName>
    </recommendedName>
</protein>
<feature type="repeat" description="ANK" evidence="3">
    <location>
        <begin position="267"/>
        <end position="299"/>
    </location>
</feature>
<keyword evidence="2 3" id="KW-0040">ANK repeat</keyword>
<dbReference type="InterPro" id="IPR001810">
    <property type="entry name" value="F-box_dom"/>
</dbReference>
<evidence type="ECO:0000256" key="2">
    <source>
        <dbReference type="ARBA" id="ARBA00023043"/>
    </source>
</evidence>
<dbReference type="EMBL" id="JAAMPI010000602">
    <property type="protein sequence ID" value="KAF4629990.1"/>
    <property type="molecule type" value="Genomic_DNA"/>
</dbReference>
<comment type="caution">
    <text evidence="5">The sequence shown here is derived from an EMBL/GenBank/DDBJ whole genome shotgun (WGS) entry which is preliminary data.</text>
</comment>
<feature type="domain" description="F-box" evidence="4">
    <location>
        <begin position="1"/>
        <end position="47"/>
    </location>
</feature>
<reference evidence="5 6" key="1">
    <citation type="submission" date="2020-03" db="EMBL/GenBank/DDBJ databases">
        <title>Draft Genome Sequence of Cudoniella acicularis.</title>
        <authorList>
            <person name="Buettner E."/>
            <person name="Kellner H."/>
        </authorList>
    </citation>
    <scope>NUCLEOTIDE SEQUENCE [LARGE SCALE GENOMIC DNA]</scope>
    <source>
        <strain evidence="5 6">DSM 108380</strain>
    </source>
</reference>
<dbReference type="Pfam" id="PF12796">
    <property type="entry name" value="Ank_2"/>
    <property type="match status" value="2"/>
</dbReference>
<name>A0A8H4RH58_9HELO</name>
<dbReference type="Proteomes" id="UP000566819">
    <property type="component" value="Unassembled WGS sequence"/>
</dbReference>
<dbReference type="AlphaFoldDB" id="A0A8H4RH58"/>
<dbReference type="Gene3D" id="1.25.40.20">
    <property type="entry name" value="Ankyrin repeat-containing domain"/>
    <property type="match status" value="3"/>
</dbReference>